<dbReference type="InterPro" id="IPR021979">
    <property type="entry name" value="DUF3584"/>
</dbReference>
<dbReference type="STRING" id="1602171.ST44_00860"/>
<keyword evidence="3" id="KW-1185">Reference proteome</keyword>
<evidence type="ECO:0008006" key="4">
    <source>
        <dbReference type="Google" id="ProtNLM"/>
    </source>
</evidence>
<evidence type="ECO:0000313" key="2">
    <source>
        <dbReference type="EMBL" id="KIP64865.1"/>
    </source>
</evidence>
<sequence>MRALRKIVFINSANIRYAEIKLDGNVHFIGTQGVGKSTLLRAILFFYNADKLHLGIPKEMKSFDDFYLPNPNSYIVYEVEHEHRPFTVLVFRSSGRACYRFIDAPFERKWLVDEFGDVTSEYKVINSRLDKNIYMSKLIDRYEMFREIIYGNYKVAGKEFGNFQLMEAKSYQNIYRSIQNVFLNSRLDADFIKDIIIRSMEEEESNINLAYYRGQVADFEQEYKDISCWFRTNAKGESAVRLQADKVIACYHDLLYQKQQIGELCGELNYAVRNSRERIPLVEENTEKLTAERERQQKLLGEVKEKYETEKSGLNKQLGVADDRIKSCKAKKEYYTSIGIDEIIRRCNEGPLLKEQLTAQKERLNDLTCQYNDIASKYKKLVDGVKSELDGFRQLQENRKNNIRTESLSRKEQLMDERDKQKREIAASFEEKLRVAESQIDSIKLERQECEKSLHALLFYAPYKDVMDLHLAKKVELQKEEVKLAGDIRSLDANLKQLQTEYEAIVKDIESEAKAELERKAQEMKQVETKIAELDKMLECTKGSLYEWLDGHVTGWEKNIGKIIDEKQVLYRTGLHPEKVDTAGKTLYGVELDLTELPMSVRKPDEIKAEKQRLEEQLKAMRKACAEIEAKKVVELDSQRKAYTPRVKDMRERRSLCEAQRNSIPGKVKALDVKIQDLLNKTEEEKKQKKAALDKQMNDVSHRLMDAESVITKTRDDKEKQLKTAQKLFEQAVAKVEGEQKAALNEIEIAVKAKQTSTETEIMRLQQQELNEMKGKGADTGAVEKCKDTISGIEKELDYIENNRKFVYKYQSDKEELLDKEDEFKVLKKTLQEKLGQLEDKYELRRQDYDRKIASLNKEISGCNEQLQKIKQGLGKADDFVGNSDLCPPILRDVPERKTLKSPEEVVSDLTGIIVSRHRKEEQFKQSVVLFNDNFTSKNTFNFKVVLKTVEDYLDFASNLDDFIHNNMIEVYRNRTSERYTEILARVSSEIGALTKRESEVVKVIQGINKDFDAQKFVKVIRQISIRSKPSSDKMVQLMKRIKEFHDENQFAMGEADLFTTDNREDVNNKAVDHILDLMKYLNEDTSRKSMTLGDLFDLEFRVVENDNDTQWTSKLSHVGSEGTDTLVKAMINIMLINVFKSQVSKKFGDFKVHCMMDEIGKLHPQNVKGILGFANSKNILLINSSPTTYNVSDYRYTYLLDKDSKSRTIVRPLITQK</sequence>
<comment type="caution">
    <text evidence="2">The sequence shown here is derived from an EMBL/GenBank/DDBJ whole genome shotgun (WGS) entry which is preliminary data.</text>
</comment>
<protein>
    <recommendedName>
        <fullName evidence="4">ATP-binding protein</fullName>
    </recommendedName>
</protein>
<feature type="coiled-coil region" evidence="1">
    <location>
        <begin position="604"/>
        <end position="631"/>
    </location>
</feature>
<reference evidence="2 3" key="1">
    <citation type="submission" date="2015-01" db="EMBL/GenBank/DDBJ databases">
        <title>Comparative genomics of non-oral Prevotella species.</title>
        <authorList>
            <person name="Accetto T."/>
            <person name="Nograsek B."/>
            <person name="Avgustin G."/>
        </authorList>
    </citation>
    <scope>NUCLEOTIDE SEQUENCE [LARGE SCALE GENOMIC DNA]</scope>
    <source>
        <strain evidence="2 3">P5-119</strain>
    </source>
</reference>
<feature type="coiled-coil region" evidence="1">
    <location>
        <begin position="488"/>
        <end position="537"/>
    </location>
</feature>
<feature type="coiled-coil region" evidence="1">
    <location>
        <begin position="404"/>
        <end position="453"/>
    </location>
</feature>
<accession>A0A0D0J2R2</accession>
<dbReference type="AlphaFoldDB" id="A0A0D0J2R2"/>
<name>A0A0D0J2R2_9BACT</name>
<organism evidence="2 3">
    <name type="scientific">Prevotella pectinovora</name>
    <dbReference type="NCBI Taxonomy" id="1602169"/>
    <lineage>
        <taxon>Bacteria</taxon>
        <taxon>Pseudomonadati</taxon>
        <taxon>Bacteroidota</taxon>
        <taxon>Bacteroidia</taxon>
        <taxon>Bacteroidales</taxon>
        <taxon>Prevotellaceae</taxon>
        <taxon>Prevotella</taxon>
    </lineage>
</organism>
<keyword evidence="1" id="KW-0175">Coiled coil</keyword>
<dbReference type="Proteomes" id="UP000032046">
    <property type="component" value="Unassembled WGS sequence"/>
</dbReference>
<feature type="coiled-coil region" evidence="1">
    <location>
        <begin position="668"/>
        <end position="735"/>
    </location>
</feature>
<feature type="coiled-coil region" evidence="1">
    <location>
        <begin position="783"/>
        <end position="873"/>
    </location>
</feature>
<gene>
    <name evidence="2" type="ORF">ST44_00860</name>
</gene>
<dbReference type="RefSeq" id="WP_042517281.1">
    <property type="nucleotide sequence ID" value="NZ_JXQI01000025.1"/>
</dbReference>
<proteinExistence type="predicted"/>
<dbReference type="EMBL" id="JXQK01000010">
    <property type="protein sequence ID" value="KIP64865.1"/>
    <property type="molecule type" value="Genomic_DNA"/>
</dbReference>
<evidence type="ECO:0000256" key="1">
    <source>
        <dbReference type="SAM" id="Coils"/>
    </source>
</evidence>
<dbReference type="Pfam" id="PF12128">
    <property type="entry name" value="DUF3584"/>
    <property type="match status" value="1"/>
</dbReference>
<dbReference type="OrthoDB" id="9810371at2"/>
<evidence type="ECO:0000313" key="3">
    <source>
        <dbReference type="Proteomes" id="UP000032046"/>
    </source>
</evidence>